<dbReference type="RefSeq" id="WP_216415291.1">
    <property type="nucleotide sequence ID" value="NZ_JAHLQK010000002.1"/>
</dbReference>
<organism evidence="7 8">
    <name type="scientific">Alkaliphilus flagellatus</name>
    <dbReference type="NCBI Taxonomy" id="2841507"/>
    <lineage>
        <taxon>Bacteria</taxon>
        <taxon>Bacillati</taxon>
        <taxon>Bacillota</taxon>
        <taxon>Clostridia</taxon>
        <taxon>Peptostreptococcales</taxon>
        <taxon>Natronincolaceae</taxon>
        <taxon>Alkaliphilus</taxon>
    </lineage>
</organism>
<dbReference type="Proteomes" id="UP000779508">
    <property type="component" value="Unassembled WGS sequence"/>
</dbReference>
<dbReference type="PANTHER" id="PTHR43277:SF4">
    <property type="entry name" value="ARGININE DECARBOXYLASE"/>
    <property type="match status" value="1"/>
</dbReference>
<dbReference type="InterPro" id="IPR000310">
    <property type="entry name" value="Orn/Lys/Arg_deCO2ase_major_dom"/>
</dbReference>
<gene>
    <name evidence="7" type="ORF">KQI88_05130</name>
</gene>
<evidence type="ECO:0000259" key="5">
    <source>
        <dbReference type="Pfam" id="PF01276"/>
    </source>
</evidence>
<evidence type="ECO:0000256" key="1">
    <source>
        <dbReference type="ARBA" id="ARBA00001933"/>
    </source>
</evidence>
<dbReference type="InterPro" id="IPR052357">
    <property type="entry name" value="Orn_Lys_Arg_decarboxylase-I"/>
</dbReference>
<evidence type="ECO:0000256" key="4">
    <source>
        <dbReference type="ARBA" id="ARBA00023239"/>
    </source>
</evidence>
<keyword evidence="7" id="KW-0808">Transferase</keyword>
<proteinExistence type="predicted"/>
<feature type="domain" description="Orn/Lys/Arg decarboxylases family 1 pyridoxal-P attachment site" evidence="5">
    <location>
        <begin position="5"/>
        <end position="330"/>
    </location>
</feature>
<dbReference type="GO" id="GO:0008483">
    <property type="term" value="F:transaminase activity"/>
    <property type="evidence" value="ECO:0007669"/>
    <property type="project" value="UniProtKB-KW"/>
</dbReference>
<feature type="domain" description="Orn/Lys/Arg decarboxylase C-terminal" evidence="6">
    <location>
        <begin position="392"/>
        <end position="465"/>
    </location>
</feature>
<accession>A0ABS6FZW2</accession>
<evidence type="ECO:0000313" key="8">
    <source>
        <dbReference type="Proteomes" id="UP000779508"/>
    </source>
</evidence>
<evidence type="ECO:0000256" key="2">
    <source>
        <dbReference type="ARBA" id="ARBA00022793"/>
    </source>
</evidence>
<dbReference type="Pfam" id="PF01276">
    <property type="entry name" value="OKR_DC_1"/>
    <property type="match status" value="1"/>
</dbReference>
<dbReference type="InterPro" id="IPR008286">
    <property type="entry name" value="Prn/Lys/Arg_de-COase_C"/>
</dbReference>
<reference evidence="7 8" key="1">
    <citation type="submission" date="2021-06" db="EMBL/GenBank/DDBJ databases">
        <authorList>
            <person name="Sun Q."/>
            <person name="Li D."/>
        </authorList>
    </citation>
    <scope>NUCLEOTIDE SEQUENCE [LARGE SCALE GENOMIC DNA]</scope>
    <source>
        <strain evidence="7 8">MSJ-5</strain>
    </source>
</reference>
<evidence type="ECO:0000313" key="7">
    <source>
        <dbReference type="EMBL" id="MBU5675792.1"/>
    </source>
</evidence>
<keyword evidence="8" id="KW-1185">Reference proteome</keyword>
<sequence length="478" mass="53979">MTSAPIIDQLLKLNNQDIVSFHVPGHKNGRIYNKISYKNFQDIVYSLDTTEIPGTDNLHNAKDIIRQSQDKASKIFKSEETFFLVNGSTAGIYSMIMASTCPGDKILIDRNCHQSVINASILGDLVPTYVYPNMDEEQGIAMGILPEDIEKQLIEHSDIKAVVLTYPTYHGIACDLKKIREIVHKYDKILLIDEAHGAHFGLSEYLPPSALSCGADGVVQSTHKTLPSFTQSSMLHVQGDRIDREKLKFMLRIHQSSSPSYLLLSSLDFAVMVYETEGKYLMKDLLENINNFREMVYKLDKVSIMSKDIIGINGVHAIDPTRLWFGLKGITGYRLEQRLRDEFNIQMELSNNYGVLAVTSIANDTQDFYRLLSALDIISKEETNKGFYDLQSFIYKIPEQVFTPRQALYKNKKRVLLKESSGYTSGESIIPYPPGIPLIVPGEKINDEVIEYVTAIIKSGKEILGLKDASYQWIEILA</sequence>
<name>A0ABS6FZW2_9FIRM</name>
<evidence type="ECO:0000256" key="3">
    <source>
        <dbReference type="ARBA" id="ARBA00022898"/>
    </source>
</evidence>
<keyword evidence="7" id="KW-0032">Aminotransferase</keyword>
<keyword evidence="3" id="KW-0663">Pyridoxal phosphate</keyword>
<dbReference type="EMBL" id="JAHLQK010000002">
    <property type="protein sequence ID" value="MBU5675792.1"/>
    <property type="molecule type" value="Genomic_DNA"/>
</dbReference>
<dbReference type="PANTHER" id="PTHR43277">
    <property type="entry name" value="ARGININE DECARBOXYLASE"/>
    <property type="match status" value="1"/>
</dbReference>
<dbReference type="Pfam" id="PF03711">
    <property type="entry name" value="OKR_DC_1_C"/>
    <property type="match status" value="1"/>
</dbReference>
<keyword evidence="2" id="KW-0210">Decarboxylase</keyword>
<protein>
    <submittedName>
        <fullName evidence="7">Aminotransferase class I/II-fold pyridoxal phosphate-dependent enzyme</fullName>
    </submittedName>
</protein>
<comment type="cofactor">
    <cofactor evidence="1">
        <name>pyridoxal 5'-phosphate</name>
        <dbReference type="ChEBI" id="CHEBI:597326"/>
    </cofactor>
</comment>
<evidence type="ECO:0000259" key="6">
    <source>
        <dbReference type="Pfam" id="PF03711"/>
    </source>
</evidence>
<keyword evidence="4" id="KW-0456">Lyase</keyword>
<comment type="caution">
    <text evidence="7">The sequence shown here is derived from an EMBL/GenBank/DDBJ whole genome shotgun (WGS) entry which is preliminary data.</text>
</comment>